<proteinExistence type="predicted"/>
<protein>
    <submittedName>
        <fullName evidence="1">Uncharacterized protein</fullName>
    </submittedName>
</protein>
<accession>A0A6C0J3Z6</accession>
<organism evidence="1">
    <name type="scientific">viral metagenome</name>
    <dbReference type="NCBI Taxonomy" id="1070528"/>
    <lineage>
        <taxon>unclassified sequences</taxon>
        <taxon>metagenomes</taxon>
        <taxon>organismal metagenomes</taxon>
    </lineage>
</organism>
<evidence type="ECO:0000313" key="1">
    <source>
        <dbReference type="EMBL" id="QHT99579.1"/>
    </source>
</evidence>
<name>A0A6C0J3Z6_9ZZZZ</name>
<sequence length="188" mass="22649">MDWSSLALIKAKEYTKWSNENDKMPSIKSDDPEEKKLAIWYKGYTRNNNGVKEYPEVNKYLEENLHYIKETKDDRTLQTAEEYIKYYKNTGKQPTIKDNAKLTRWFHSVYNKDGYQMTNAYLNKHIPQKKKAIDQAMEYVMWFNEKGKPKRTVKDKEETRLANWLKNYLTQNKRNDEIDEMLINNNII</sequence>
<dbReference type="AlphaFoldDB" id="A0A6C0J3Z6"/>
<dbReference type="EMBL" id="MN740310">
    <property type="protein sequence ID" value="QHT99579.1"/>
    <property type="molecule type" value="Genomic_DNA"/>
</dbReference>
<reference evidence="1" key="1">
    <citation type="journal article" date="2020" name="Nature">
        <title>Giant virus diversity and host interactions through global metagenomics.</title>
        <authorList>
            <person name="Schulz F."/>
            <person name="Roux S."/>
            <person name="Paez-Espino D."/>
            <person name="Jungbluth S."/>
            <person name="Walsh D.A."/>
            <person name="Denef V.J."/>
            <person name="McMahon K.D."/>
            <person name="Konstantinidis K.T."/>
            <person name="Eloe-Fadrosh E.A."/>
            <person name="Kyrpides N.C."/>
            <person name="Woyke T."/>
        </authorList>
    </citation>
    <scope>NUCLEOTIDE SEQUENCE</scope>
    <source>
        <strain evidence="1">GVMAG-M-3300025727-45</strain>
    </source>
</reference>